<sequence>MMHFYPARSPADYPTKNPLVTLEAATGSLRIPQPGETGN</sequence>
<reference evidence="2" key="1">
    <citation type="journal article" date="2014" name="Soil Biol. Biochem.">
        <title>Structure and function of bacterial communities in ageing soils: Insights from the Mendocino ecological staircase.</title>
        <authorList>
            <person name="Uroz S."/>
            <person name="Tech J.J."/>
            <person name="Sawaya N.A."/>
            <person name="Frey-Klett P."/>
            <person name="Leveau J.H.J."/>
        </authorList>
    </citation>
    <scope>NUCLEOTIDE SEQUENCE [LARGE SCALE GENOMIC DNA]</scope>
    <source>
        <strain evidence="2">Cal35</strain>
        <plasmid evidence="2">unnamed</plasmid>
    </source>
</reference>
<dbReference type="Proteomes" id="UP000030302">
    <property type="component" value="Plasmid unnamed"/>
</dbReference>
<dbReference type="HOGENOM" id="CLU_3326728_0_0_4"/>
<evidence type="ECO:0000313" key="2">
    <source>
        <dbReference type="Proteomes" id="UP000030302"/>
    </source>
</evidence>
<keyword evidence="1" id="KW-0614">Plasmid</keyword>
<geneLocation type="plasmid" evidence="1 2">
    <name>unnamed</name>
</geneLocation>
<name>A0A0A1FKI7_9BURK</name>
<dbReference type="AlphaFoldDB" id="A0A0A1FKI7"/>
<dbReference type="EMBL" id="CP009963">
    <property type="protein sequence ID" value="AIY44225.1"/>
    <property type="molecule type" value="Genomic_DNA"/>
</dbReference>
<accession>A0A0A1FKI7</accession>
<keyword evidence="2" id="KW-1185">Reference proteome</keyword>
<dbReference type="KEGG" id="care:LT85_p046"/>
<evidence type="ECO:0000313" key="1">
    <source>
        <dbReference type="EMBL" id="AIY44225.1"/>
    </source>
</evidence>
<gene>
    <name evidence="1" type="ORF">LT85_p046</name>
</gene>
<organism evidence="1 2">
    <name type="scientific">Collimonas arenae</name>
    <dbReference type="NCBI Taxonomy" id="279058"/>
    <lineage>
        <taxon>Bacteria</taxon>
        <taxon>Pseudomonadati</taxon>
        <taxon>Pseudomonadota</taxon>
        <taxon>Betaproteobacteria</taxon>
        <taxon>Burkholderiales</taxon>
        <taxon>Oxalobacteraceae</taxon>
        <taxon>Collimonas</taxon>
    </lineage>
</organism>
<proteinExistence type="predicted"/>
<protein>
    <submittedName>
        <fullName evidence="1">Uncharacterized protein</fullName>
    </submittedName>
</protein>